<proteinExistence type="predicted"/>
<dbReference type="InterPro" id="IPR051053">
    <property type="entry name" value="ECH/Chromodomain_protein"/>
</dbReference>
<comment type="subcellular location">
    <subcellularLocation>
        <location evidence="1">Peroxisome</location>
    </subcellularLocation>
</comment>
<dbReference type="AlphaFoldDB" id="A0A246S050"/>
<organism evidence="4 5">
    <name type="scientific">Halomonas campaniensis</name>
    <dbReference type="NCBI Taxonomy" id="213554"/>
    <lineage>
        <taxon>Bacteria</taxon>
        <taxon>Pseudomonadati</taxon>
        <taxon>Pseudomonadota</taxon>
        <taxon>Gammaproteobacteria</taxon>
        <taxon>Oceanospirillales</taxon>
        <taxon>Halomonadaceae</taxon>
        <taxon>Halomonas</taxon>
    </lineage>
</organism>
<dbReference type="Pfam" id="PF00378">
    <property type="entry name" value="ECH_1"/>
    <property type="match status" value="1"/>
</dbReference>
<dbReference type="Proteomes" id="UP000197334">
    <property type="component" value="Unassembled WGS sequence"/>
</dbReference>
<protein>
    <submittedName>
        <fullName evidence="4">Enoyl-CoA hydratase</fullName>
    </submittedName>
</protein>
<evidence type="ECO:0000256" key="3">
    <source>
        <dbReference type="ARBA" id="ARBA00023235"/>
    </source>
</evidence>
<dbReference type="InterPro" id="IPR029045">
    <property type="entry name" value="ClpP/crotonase-like_dom_sf"/>
</dbReference>
<dbReference type="Gene3D" id="3.90.226.10">
    <property type="entry name" value="2-enoyl-CoA Hydratase, Chain A, domain 1"/>
    <property type="match status" value="1"/>
</dbReference>
<keyword evidence="3" id="KW-0413">Isomerase</keyword>
<keyword evidence="2" id="KW-0576">Peroxisome</keyword>
<name>A0A246S050_9GAMM</name>
<dbReference type="RefSeq" id="WP_088700175.1">
    <property type="nucleotide sequence ID" value="NZ_JPUA01000028.1"/>
</dbReference>
<dbReference type="EMBL" id="JPUA01000028">
    <property type="protein sequence ID" value="OWV29726.1"/>
    <property type="molecule type" value="Genomic_DNA"/>
</dbReference>
<dbReference type="PANTHER" id="PTHR43684:SF1">
    <property type="entry name" value="ENOYL-COA DELTA ISOMERASE 2"/>
    <property type="match status" value="1"/>
</dbReference>
<evidence type="ECO:0000313" key="5">
    <source>
        <dbReference type="Proteomes" id="UP000197334"/>
    </source>
</evidence>
<dbReference type="PANTHER" id="PTHR43684">
    <property type="match status" value="1"/>
</dbReference>
<accession>A0A246S050</accession>
<evidence type="ECO:0000256" key="2">
    <source>
        <dbReference type="ARBA" id="ARBA00023140"/>
    </source>
</evidence>
<dbReference type="OrthoDB" id="9797151at2"/>
<dbReference type="InterPro" id="IPR001753">
    <property type="entry name" value="Enoyl-CoA_hydra/iso"/>
</dbReference>
<evidence type="ECO:0000313" key="4">
    <source>
        <dbReference type="EMBL" id="OWV29726.1"/>
    </source>
</evidence>
<comment type="caution">
    <text evidence="4">The sequence shown here is derived from an EMBL/GenBank/DDBJ whole genome shotgun (WGS) entry which is preliminary data.</text>
</comment>
<gene>
    <name evidence="4" type="ORF">JI62_10760</name>
</gene>
<dbReference type="SUPFAM" id="SSF52096">
    <property type="entry name" value="ClpP/crotonase"/>
    <property type="match status" value="1"/>
</dbReference>
<dbReference type="CDD" id="cd06558">
    <property type="entry name" value="crotonase-like"/>
    <property type="match status" value="1"/>
</dbReference>
<dbReference type="GO" id="GO:0004165">
    <property type="term" value="F:delta(3)-delta(2)-enoyl-CoA isomerase activity"/>
    <property type="evidence" value="ECO:0007669"/>
    <property type="project" value="UniProtKB-ARBA"/>
</dbReference>
<keyword evidence="5" id="KW-1185">Reference proteome</keyword>
<sequence>MKNIESLNFSIEDGLLHICIDRPDKRNALTMPMFTAITEALKEADQRDDVLCIVVTGNGSAFCAGHDLKAFEEWPQQPQDPVPAFLHAITDVRKPLVIAAHGSAAGIGVTWLLHADWVVTSEDTKLKLPFIDMGIAPEAASTLLLQRAVGLPLAKRLIFGGETFSGADAYQWGLVAELSPAEDVQARAFERAKFFASKDPVILRQMKDWLHPSNEYHQRIDEEVEGINAAVERRRNASA</sequence>
<reference evidence="4 5" key="1">
    <citation type="submission" date="2014-08" db="EMBL/GenBank/DDBJ databases">
        <title>Draft genome sequence of a novel L-asparaginase producing marine bacterium, Halomonas campaniensis.</title>
        <authorList>
            <person name="Sundarakrishnan B."/>
            <person name="Moushumi Priya A."/>
            <person name="Raman G."/>
            <person name="Sakthivel N."/>
            <person name="Park S."/>
            <person name="Jayachandran S."/>
        </authorList>
    </citation>
    <scope>NUCLEOTIDE SEQUENCE [LARGE SCALE GENOMIC DNA]</scope>
    <source>
        <strain evidence="4 5">SK03</strain>
    </source>
</reference>
<evidence type="ECO:0000256" key="1">
    <source>
        <dbReference type="ARBA" id="ARBA00004275"/>
    </source>
</evidence>